<dbReference type="EMBL" id="BAABKN010000036">
    <property type="protein sequence ID" value="GAA4758852.1"/>
    <property type="molecule type" value="Genomic_DNA"/>
</dbReference>
<dbReference type="RefSeq" id="WP_345529934.1">
    <property type="nucleotide sequence ID" value="NZ_BAABKN010000036.1"/>
</dbReference>
<keyword evidence="2" id="KW-0812">Transmembrane</keyword>
<keyword evidence="4" id="KW-1185">Reference proteome</keyword>
<keyword evidence="2" id="KW-1133">Transmembrane helix</keyword>
<dbReference type="Proteomes" id="UP001499882">
    <property type="component" value="Unassembled WGS sequence"/>
</dbReference>
<protein>
    <recommendedName>
        <fullName evidence="5">DUF3040 domain-containing protein</fullName>
    </recommendedName>
</protein>
<organism evidence="3 4">
    <name type="scientific">Nocardioides endophyticus</name>
    <dbReference type="NCBI Taxonomy" id="1353775"/>
    <lineage>
        <taxon>Bacteria</taxon>
        <taxon>Bacillati</taxon>
        <taxon>Actinomycetota</taxon>
        <taxon>Actinomycetes</taxon>
        <taxon>Propionibacteriales</taxon>
        <taxon>Nocardioidaceae</taxon>
        <taxon>Nocardioides</taxon>
    </lineage>
</organism>
<evidence type="ECO:0008006" key="5">
    <source>
        <dbReference type="Google" id="ProtNLM"/>
    </source>
</evidence>
<evidence type="ECO:0000256" key="1">
    <source>
        <dbReference type="SAM" id="Coils"/>
    </source>
</evidence>
<gene>
    <name evidence="3" type="ORF">GCM10023350_50960</name>
</gene>
<name>A0ABP8ZJY4_9ACTN</name>
<evidence type="ECO:0000313" key="4">
    <source>
        <dbReference type="Proteomes" id="UP001499882"/>
    </source>
</evidence>
<evidence type="ECO:0000256" key="2">
    <source>
        <dbReference type="SAM" id="Phobius"/>
    </source>
</evidence>
<comment type="caution">
    <text evidence="3">The sequence shown here is derived from an EMBL/GenBank/DDBJ whole genome shotgun (WGS) entry which is preliminary data.</text>
</comment>
<keyword evidence="2" id="KW-0472">Membrane</keyword>
<feature type="transmembrane region" description="Helical" evidence="2">
    <location>
        <begin position="64"/>
        <end position="81"/>
    </location>
</feature>
<feature type="transmembrane region" description="Helical" evidence="2">
    <location>
        <begin position="87"/>
        <end position="105"/>
    </location>
</feature>
<keyword evidence="1" id="KW-0175">Coiled coil</keyword>
<sequence>MSKERAQRRAEREQQEAAAAAARAAAVERQRRRTARKAALTSWLPKPRKGPGGIIAQRRRTRSTLFVIGVVVVNLLVWLAYPDWPARLLALALSLLITPIVLILLTS</sequence>
<accession>A0ABP8ZJY4</accession>
<reference evidence="4" key="1">
    <citation type="journal article" date="2019" name="Int. J. Syst. Evol. Microbiol.">
        <title>The Global Catalogue of Microorganisms (GCM) 10K type strain sequencing project: providing services to taxonomists for standard genome sequencing and annotation.</title>
        <authorList>
            <consortium name="The Broad Institute Genomics Platform"/>
            <consortium name="The Broad Institute Genome Sequencing Center for Infectious Disease"/>
            <person name="Wu L."/>
            <person name="Ma J."/>
        </authorList>
    </citation>
    <scope>NUCLEOTIDE SEQUENCE [LARGE SCALE GENOMIC DNA]</scope>
    <source>
        <strain evidence="4">JCM 18532</strain>
    </source>
</reference>
<proteinExistence type="predicted"/>
<feature type="coiled-coil region" evidence="1">
    <location>
        <begin position="3"/>
        <end position="30"/>
    </location>
</feature>
<evidence type="ECO:0000313" key="3">
    <source>
        <dbReference type="EMBL" id="GAA4758852.1"/>
    </source>
</evidence>